<evidence type="ECO:0000313" key="2">
    <source>
        <dbReference type="EMBL" id="URA09997.1"/>
    </source>
</evidence>
<accession>A0AAX3BCJ0</accession>
<proteinExistence type="predicted"/>
<protein>
    <recommendedName>
        <fullName evidence="4">DUF2934 domain-containing protein</fullName>
    </recommendedName>
</protein>
<dbReference type="AlphaFoldDB" id="A0AAX3BCJ0"/>
<organism evidence="2 3">
    <name type="scientific">Thermospira aquatica</name>
    <dbReference type="NCBI Taxonomy" id="2828656"/>
    <lineage>
        <taxon>Bacteria</taxon>
        <taxon>Pseudomonadati</taxon>
        <taxon>Spirochaetota</taxon>
        <taxon>Spirochaetia</taxon>
        <taxon>Brevinematales</taxon>
        <taxon>Thermospiraceae</taxon>
        <taxon>Thermospira</taxon>
    </lineage>
</organism>
<keyword evidence="3" id="KW-1185">Reference proteome</keyword>
<dbReference type="KEGG" id="taqu:KDW03_11025"/>
<dbReference type="RefSeq" id="WP_271435128.1">
    <property type="nucleotide sequence ID" value="NZ_CP073355.1"/>
</dbReference>
<evidence type="ECO:0000313" key="3">
    <source>
        <dbReference type="Proteomes" id="UP001056539"/>
    </source>
</evidence>
<reference evidence="2" key="2">
    <citation type="submission" date="2022-06" db="EMBL/GenBank/DDBJ databases">
        <title>Thermospira aquatica gen. nov., sp. nov.</title>
        <authorList>
            <person name="Ben Ali Gam Z."/>
            <person name="Labat M."/>
        </authorList>
    </citation>
    <scope>NUCLEOTIDE SEQUENCE</scope>
    <source>
        <strain evidence="2">F1F22</strain>
    </source>
</reference>
<sequence length="69" mass="7988">MPPKKSTSTSTETKTTRGSKKKPTLQELQHEIEKRAYEISIERRSRGLHGDELSDWLQAETEIKEKYGL</sequence>
<evidence type="ECO:0000256" key="1">
    <source>
        <dbReference type="SAM" id="MobiDB-lite"/>
    </source>
</evidence>
<gene>
    <name evidence="2" type="ORF">KDW03_11025</name>
</gene>
<evidence type="ECO:0008006" key="4">
    <source>
        <dbReference type="Google" id="ProtNLM"/>
    </source>
</evidence>
<feature type="region of interest" description="Disordered" evidence="1">
    <location>
        <begin position="1"/>
        <end position="26"/>
    </location>
</feature>
<feature type="compositionally biased region" description="Low complexity" evidence="1">
    <location>
        <begin position="1"/>
        <end position="13"/>
    </location>
</feature>
<reference evidence="2" key="1">
    <citation type="submission" date="2021-04" db="EMBL/GenBank/DDBJ databases">
        <authorList>
            <person name="Postec A."/>
        </authorList>
    </citation>
    <scope>NUCLEOTIDE SEQUENCE</scope>
    <source>
        <strain evidence="2">F1F22</strain>
    </source>
</reference>
<name>A0AAX3BCJ0_9SPIR</name>
<dbReference type="Proteomes" id="UP001056539">
    <property type="component" value="Chromosome"/>
</dbReference>
<dbReference type="EMBL" id="CP073355">
    <property type="protein sequence ID" value="URA09997.1"/>
    <property type="molecule type" value="Genomic_DNA"/>
</dbReference>